<dbReference type="AlphaFoldDB" id="A0A517Y9V6"/>
<dbReference type="SUPFAM" id="SSF88659">
    <property type="entry name" value="Sigma3 and sigma4 domains of RNA polymerase sigma factors"/>
    <property type="match status" value="1"/>
</dbReference>
<dbReference type="PANTHER" id="PTHR43133">
    <property type="entry name" value="RNA POLYMERASE ECF-TYPE SIGMA FACTO"/>
    <property type="match status" value="1"/>
</dbReference>
<name>A0A517Y9V6_9BACT</name>
<gene>
    <name evidence="8" type="primary">sigW_4</name>
    <name evidence="8" type="ORF">ETAA8_20990</name>
</gene>
<dbReference type="InterPro" id="IPR039425">
    <property type="entry name" value="RNA_pol_sigma-70-like"/>
</dbReference>
<feature type="domain" description="RNA polymerase sigma factor 70 region 4 type 2" evidence="7">
    <location>
        <begin position="125"/>
        <end position="177"/>
    </location>
</feature>
<evidence type="ECO:0000313" key="9">
    <source>
        <dbReference type="Proteomes" id="UP000315017"/>
    </source>
</evidence>
<evidence type="ECO:0000259" key="6">
    <source>
        <dbReference type="Pfam" id="PF04542"/>
    </source>
</evidence>
<comment type="similarity">
    <text evidence="1">Belongs to the sigma-70 factor family. ECF subfamily.</text>
</comment>
<feature type="domain" description="RNA polymerase sigma-70 region 2" evidence="6">
    <location>
        <begin position="21"/>
        <end position="88"/>
    </location>
</feature>
<dbReference type="CDD" id="cd06171">
    <property type="entry name" value="Sigma70_r4"/>
    <property type="match status" value="1"/>
</dbReference>
<keyword evidence="4" id="KW-0238">DNA-binding</keyword>
<evidence type="ECO:0000256" key="1">
    <source>
        <dbReference type="ARBA" id="ARBA00010641"/>
    </source>
</evidence>
<dbReference type="Proteomes" id="UP000315017">
    <property type="component" value="Chromosome"/>
</dbReference>
<dbReference type="KEGG" id="aagg:ETAA8_20990"/>
<dbReference type="Gene3D" id="1.10.1740.10">
    <property type="match status" value="1"/>
</dbReference>
<protein>
    <submittedName>
        <fullName evidence="8">ECF RNA polymerase sigma factor SigW</fullName>
    </submittedName>
</protein>
<dbReference type="GO" id="GO:0016987">
    <property type="term" value="F:sigma factor activity"/>
    <property type="evidence" value="ECO:0007669"/>
    <property type="project" value="UniProtKB-KW"/>
</dbReference>
<dbReference type="RefSeq" id="WP_202921718.1">
    <property type="nucleotide sequence ID" value="NZ_CP036274.1"/>
</dbReference>
<evidence type="ECO:0000259" key="7">
    <source>
        <dbReference type="Pfam" id="PF08281"/>
    </source>
</evidence>
<dbReference type="InterPro" id="IPR007627">
    <property type="entry name" value="RNA_pol_sigma70_r2"/>
</dbReference>
<dbReference type="InterPro" id="IPR014284">
    <property type="entry name" value="RNA_pol_sigma-70_dom"/>
</dbReference>
<evidence type="ECO:0000256" key="4">
    <source>
        <dbReference type="ARBA" id="ARBA00023125"/>
    </source>
</evidence>
<accession>A0A517Y9V6</accession>
<keyword evidence="5" id="KW-0804">Transcription</keyword>
<proteinExistence type="inferred from homology"/>
<evidence type="ECO:0000256" key="3">
    <source>
        <dbReference type="ARBA" id="ARBA00023082"/>
    </source>
</evidence>
<organism evidence="8 9">
    <name type="scientific">Anatilimnocola aggregata</name>
    <dbReference type="NCBI Taxonomy" id="2528021"/>
    <lineage>
        <taxon>Bacteria</taxon>
        <taxon>Pseudomonadati</taxon>
        <taxon>Planctomycetota</taxon>
        <taxon>Planctomycetia</taxon>
        <taxon>Pirellulales</taxon>
        <taxon>Pirellulaceae</taxon>
        <taxon>Anatilimnocola</taxon>
    </lineage>
</organism>
<dbReference type="GO" id="GO:0006352">
    <property type="term" value="P:DNA-templated transcription initiation"/>
    <property type="evidence" value="ECO:0007669"/>
    <property type="project" value="InterPro"/>
</dbReference>
<dbReference type="InterPro" id="IPR013324">
    <property type="entry name" value="RNA_pol_sigma_r3/r4-like"/>
</dbReference>
<sequence length="184" mass="21451">MDEDDLLRRCQQGDDRALTQLVHHFQERIFRLALRVLADEARAEDATADALATIWSRCGSWRGTAKASTWVQQVAWRVVLDHHRRRRRWWRFWEFKVETEEVIAGSSVDPAEQLANSDDQQQRARRLQAAIAQLSPADRALVHWHYFEEQSLAEIAVVLGTTRDALKMRLSRVRKKLQASLEQP</sequence>
<dbReference type="NCBIfam" id="TIGR02937">
    <property type="entry name" value="sigma70-ECF"/>
    <property type="match status" value="1"/>
</dbReference>
<dbReference type="Pfam" id="PF08281">
    <property type="entry name" value="Sigma70_r4_2"/>
    <property type="match status" value="1"/>
</dbReference>
<dbReference type="InterPro" id="IPR013249">
    <property type="entry name" value="RNA_pol_sigma70_r4_t2"/>
</dbReference>
<dbReference type="InterPro" id="IPR036388">
    <property type="entry name" value="WH-like_DNA-bd_sf"/>
</dbReference>
<evidence type="ECO:0000256" key="2">
    <source>
        <dbReference type="ARBA" id="ARBA00023015"/>
    </source>
</evidence>
<dbReference type="PANTHER" id="PTHR43133:SF8">
    <property type="entry name" value="RNA POLYMERASE SIGMA FACTOR HI_1459-RELATED"/>
    <property type="match status" value="1"/>
</dbReference>
<reference evidence="8 9" key="1">
    <citation type="submission" date="2019-02" db="EMBL/GenBank/DDBJ databases">
        <title>Deep-cultivation of Planctomycetes and their phenomic and genomic characterization uncovers novel biology.</title>
        <authorList>
            <person name="Wiegand S."/>
            <person name="Jogler M."/>
            <person name="Boedeker C."/>
            <person name="Pinto D."/>
            <person name="Vollmers J."/>
            <person name="Rivas-Marin E."/>
            <person name="Kohn T."/>
            <person name="Peeters S.H."/>
            <person name="Heuer A."/>
            <person name="Rast P."/>
            <person name="Oberbeckmann S."/>
            <person name="Bunk B."/>
            <person name="Jeske O."/>
            <person name="Meyerdierks A."/>
            <person name="Storesund J.E."/>
            <person name="Kallscheuer N."/>
            <person name="Luecker S."/>
            <person name="Lage O.M."/>
            <person name="Pohl T."/>
            <person name="Merkel B.J."/>
            <person name="Hornburger P."/>
            <person name="Mueller R.-W."/>
            <person name="Bruemmer F."/>
            <person name="Labrenz M."/>
            <person name="Spormann A.M."/>
            <person name="Op den Camp H."/>
            <person name="Overmann J."/>
            <person name="Amann R."/>
            <person name="Jetten M.S.M."/>
            <person name="Mascher T."/>
            <person name="Medema M.H."/>
            <person name="Devos D.P."/>
            <person name="Kaster A.-K."/>
            <person name="Ovreas L."/>
            <person name="Rohde M."/>
            <person name="Galperin M.Y."/>
            <person name="Jogler C."/>
        </authorList>
    </citation>
    <scope>NUCLEOTIDE SEQUENCE [LARGE SCALE GENOMIC DNA]</scope>
    <source>
        <strain evidence="8 9">ETA_A8</strain>
    </source>
</reference>
<dbReference type="InterPro" id="IPR013325">
    <property type="entry name" value="RNA_pol_sigma_r2"/>
</dbReference>
<evidence type="ECO:0000313" key="8">
    <source>
        <dbReference type="EMBL" id="QDU27015.1"/>
    </source>
</evidence>
<dbReference type="SUPFAM" id="SSF88946">
    <property type="entry name" value="Sigma2 domain of RNA polymerase sigma factors"/>
    <property type="match status" value="1"/>
</dbReference>
<dbReference type="EMBL" id="CP036274">
    <property type="protein sequence ID" value="QDU27015.1"/>
    <property type="molecule type" value="Genomic_DNA"/>
</dbReference>
<dbReference type="Pfam" id="PF04542">
    <property type="entry name" value="Sigma70_r2"/>
    <property type="match status" value="1"/>
</dbReference>
<keyword evidence="9" id="KW-1185">Reference proteome</keyword>
<keyword evidence="2" id="KW-0805">Transcription regulation</keyword>
<evidence type="ECO:0000256" key="5">
    <source>
        <dbReference type="ARBA" id="ARBA00023163"/>
    </source>
</evidence>
<keyword evidence="3" id="KW-0731">Sigma factor</keyword>
<dbReference type="Gene3D" id="1.10.10.10">
    <property type="entry name" value="Winged helix-like DNA-binding domain superfamily/Winged helix DNA-binding domain"/>
    <property type="match status" value="1"/>
</dbReference>
<dbReference type="GO" id="GO:0003677">
    <property type="term" value="F:DNA binding"/>
    <property type="evidence" value="ECO:0007669"/>
    <property type="project" value="UniProtKB-KW"/>
</dbReference>